<name>A0A4R8A6Q7_9FIRM</name>
<accession>A0A4R8A6Q7</accession>
<dbReference type="NCBIfam" id="TIGR00275">
    <property type="entry name" value="aminoacetone oxidase family FAD-binding enzyme"/>
    <property type="match status" value="1"/>
</dbReference>
<dbReference type="InterPro" id="IPR004792">
    <property type="entry name" value="BaiN-like"/>
</dbReference>
<evidence type="ECO:0000313" key="7">
    <source>
        <dbReference type="Proteomes" id="UP000294743"/>
    </source>
</evidence>
<dbReference type="AlphaFoldDB" id="A0A4R8A6Q7"/>
<evidence type="ECO:0000256" key="2">
    <source>
        <dbReference type="ARBA" id="ARBA00022630"/>
    </source>
</evidence>
<dbReference type="EMBL" id="SODD01000001">
    <property type="protein sequence ID" value="TDW26335.1"/>
    <property type="molecule type" value="Genomic_DNA"/>
</dbReference>
<keyword evidence="3" id="KW-0274">FAD</keyword>
<evidence type="ECO:0000313" key="6">
    <source>
        <dbReference type="EMBL" id="TDW26335.1"/>
    </source>
</evidence>
<evidence type="ECO:0008006" key="8">
    <source>
        <dbReference type="Google" id="ProtNLM"/>
    </source>
</evidence>
<dbReference type="Pfam" id="PF22780">
    <property type="entry name" value="HI0933_like_1st"/>
    <property type="match status" value="1"/>
</dbReference>
<dbReference type="SUPFAM" id="SSF160996">
    <property type="entry name" value="HI0933 insert domain-like"/>
    <property type="match status" value="1"/>
</dbReference>
<protein>
    <recommendedName>
        <fullName evidence="8">Aminoacetone oxidase family FAD-binding enzyme</fullName>
    </recommendedName>
</protein>
<dbReference type="PANTHER" id="PTHR42887">
    <property type="entry name" value="OS12G0638800 PROTEIN"/>
    <property type="match status" value="1"/>
</dbReference>
<evidence type="ECO:0000259" key="5">
    <source>
        <dbReference type="Pfam" id="PF22780"/>
    </source>
</evidence>
<feature type="domain" description="RsdA/BaiN/AoA(So)-like Rossmann fold-like" evidence="4">
    <location>
        <begin position="3"/>
        <end position="383"/>
    </location>
</feature>
<keyword evidence="2" id="KW-0285">Flavoprotein</keyword>
<sequence>MRNIVIVGGGPAGMMAAISAKKHHPDTEVYLLERNHTLGKKLALSGGGRCNLSVRVSDEQFIKDTIRNGKFLYSAIHQFTLDDIEQFFLDAGLPFKEEDHHRLFPITEKAEDVIALLRNTLKDLGVMIIYQQKVERIDLQHKKVITNQDVFPFEHLILACGGKSYPDTGSDGLGYELATQVDHSITDILPAEVSLVSNDACIQSKELQGLSFHDVKIKIKKNNKYKDLVRHDLIFTHFGISGPGALRASSHINKLLQKGPITLAIDFLPDVSSEQLAKQIKEDGLFSLAKTYGLPKRFLQYVDTMTGDKALHIKRFALSVYTTRGLQQAFVSDGGVRIKDIDPKTMQSKIHPCISFAGEMMDVHGYTGGYNISIAFISGYIAGYYA</sequence>
<dbReference type="InterPro" id="IPR023166">
    <property type="entry name" value="BaiN-like_dom_sf"/>
</dbReference>
<dbReference type="OrthoDB" id="9773233at2"/>
<proteinExistence type="predicted"/>
<reference evidence="6 7" key="1">
    <citation type="submission" date="2019-03" db="EMBL/GenBank/DDBJ databases">
        <title>Genomic Encyclopedia of Type Strains, Phase IV (KMG-IV): sequencing the most valuable type-strain genomes for metagenomic binning, comparative biology and taxonomic classification.</title>
        <authorList>
            <person name="Goeker M."/>
        </authorList>
    </citation>
    <scope>NUCLEOTIDE SEQUENCE [LARGE SCALE GENOMIC DNA]</scope>
    <source>
        <strain evidence="6 7">DSM 28867</strain>
    </source>
</reference>
<dbReference type="Proteomes" id="UP000294743">
    <property type="component" value="Unassembled WGS sequence"/>
</dbReference>
<evidence type="ECO:0000259" key="4">
    <source>
        <dbReference type="Pfam" id="PF03486"/>
    </source>
</evidence>
<dbReference type="InterPro" id="IPR055178">
    <property type="entry name" value="RsdA/BaiN/AoA(So)-like_dom"/>
</dbReference>
<gene>
    <name evidence="6" type="ORF">EDD63_10150</name>
</gene>
<keyword evidence="7" id="KW-1185">Reference proteome</keyword>
<dbReference type="SUPFAM" id="SSF51905">
    <property type="entry name" value="FAD/NAD(P)-binding domain"/>
    <property type="match status" value="1"/>
</dbReference>
<comment type="caution">
    <text evidence="6">The sequence shown here is derived from an EMBL/GenBank/DDBJ whole genome shotgun (WGS) entry which is preliminary data.</text>
</comment>
<evidence type="ECO:0000256" key="1">
    <source>
        <dbReference type="ARBA" id="ARBA00001974"/>
    </source>
</evidence>
<dbReference type="Gene3D" id="1.10.8.260">
    <property type="entry name" value="HI0933 insert domain-like"/>
    <property type="match status" value="1"/>
</dbReference>
<dbReference type="Gene3D" id="3.50.50.60">
    <property type="entry name" value="FAD/NAD(P)-binding domain"/>
    <property type="match status" value="1"/>
</dbReference>
<evidence type="ECO:0000256" key="3">
    <source>
        <dbReference type="ARBA" id="ARBA00022827"/>
    </source>
</evidence>
<dbReference type="Pfam" id="PF03486">
    <property type="entry name" value="HI0933_like"/>
    <property type="match status" value="1"/>
</dbReference>
<dbReference type="InterPro" id="IPR036188">
    <property type="entry name" value="FAD/NAD-bd_sf"/>
</dbReference>
<dbReference type="Gene3D" id="2.40.30.10">
    <property type="entry name" value="Translation factors"/>
    <property type="match status" value="1"/>
</dbReference>
<dbReference type="InterPro" id="IPR057661">
    <property type="entry name" value="RsdA/BaiN/AoA(So)_Rossmann"/>
</dbReference>
<comment type="cofactor">
    <cofactor evidence="1">
        <name>FAD</name>
        <dbReference type="ChEBI" id="CHEBI:57692"/>
    </cofactor>
</comment>
<feature type="domain" description="RsdA/BaiN/AoA(So)-like insert" evidence="5">
    <location>
        <begin position="190"/>
        <end position="283"/>
    </location>
</feature>
<dbReference type="PANTHER" id="PTHR42887:SF2">
    <property type="entry name" value="OS12G0638800 PROTEIN"/>
    <property type="match status" value="1"/>
</dbReference>
<organism evidence="6 7">
    <name type="scientific">Breznakia blatticola</name>
    <dbReference type="NCBI Taxonomy" id="1754012"/>
    <lineage>
        <taxon>Bacteria</taxon>
        <taxon>Bacillati</taxon>
        <taxon>Bacillota</taxon>
        <taxon>Erysipelotrichia</taxon>
        <taxon>Erysipelotrichales</taxon>
        <taxon>Erysipelotrichaceae</taxon>
        <taxon>Breznakia</taxon>
    </lineage>
</organism>
<dbReference type="RefSeq" id="WP_134167275.1">
    <property type="nucleotide sequence ID" value="NZ_SODD01000001.1"/>
</dbReference>